<dbReference type="AlphaFoldDB" id="A0A3M7SWI8"/>
<proteinExistence type="predicted"/>
<dbReference type="EMBL" id="REGN01000684">
    <property type="protein sequence ID" value="RNA40045.1"/>
    <property type="molecule type" value="Genomic_DNA"/>
</dbReference>
<dbReference type="Proteomes" id="UP000276133">
    <property type="component" value="Unassembled WGS sequence"/>
</dbReference>
<name>A0A3M7SWI8_BRAPC</name>
<accession>A0A3M7SWI8</accession>
<keyword evidence="2" id="KW-1185">Reference proteome</keyword>
<sequence length="86" mass="9854">MNLNKGKNDSRFILSKICKDYLMFLAIDPISAKWVFKKLSLIFFSSLKNRSFNSSTIGLNASFESNPNYPQKEDNIDKVDVTKKTV</sequence>
<protein>
    <submittedName>
        <fullName evidence="1">Uncharacterized protein</fullName>
    </submittedName>
</protein>
<reference evidence="1 2" key="1">
    <citation type="journal article" date="2018" name="Sci. Rep.">
        <title>Genomic signatures of local adaptation to the degree of environmental predictability in rotifers.</title>
        <authorList>
            <person name="Franch-Gras L."/>
            <person name="Hahn C."/>
            <person name="Garcia-Roger E.M."/>
            <person name="Carmona M.J."/>
            <person name="Serra M."/>
            <person name="Gomez A."/>
        </authorList>
    </citation>
    <scope>NUCLEOTIDE SEQUENCE [LARGE SCALE GENOMIC DNA]</scope>
    <source>
        <strain evidence="1">HYR1</strain>
    </source>
</reference>
<organism evidence="1 2">
    <name type="scientific">Brachionus plicatilis</name>
    <name type="common">Marine rotifer</name>
    <name type="synonym">Brachionus muelleri</name>
    <dbReference type="NCBI Taxonomy" id="10195"/>
    <lineage>
        <taxon>Eukaryota</taxon>
        <taxon>Metazoa</taxon>
        <taxon>Spiralia</taxon>
        <taxon>Gnathifera</taxon>
        <taxon>Rotifera</taxon>
        <taxon>Eurotatoria</taxon>
        <taxon>Monogononta</taxon>
        <taxon>Pseudotrocha</taxon>
        <taxon>Ploima</taxon>
        <taxon>Brachionidae</taxon>
        <taxon>Brachionus</taxon>
    </lineage>
</organism>
<gene>
    <name evidence="1" type="ORF">BpHYR1_029016</name>
</gene>
<comment type="caution">
    <text evidence="1">The sequence shown here is derived from an EMBL/GenBank/DDBJ whole genome shotgun (WGS) entry which is preliminary data.</text>
</comment>
<evidence type="ECO:0000313" key="1">
    <source>
        <dbReference type="EMBL" id="RNA40045.1"/>
    </source>
</evidence>
<evidence type="ECO:0000313" key="2">
    <source>
        <dbReference type="Proteomes" id="UP000276133"/>
    </source>
</evidence>